<accession>A0ABX7DQZ4</accession>
<protein>
    <submittedName>
        <fullName evidence="2">Uncharacterized protein</fullName>
    </submittedName>
</protein>
<reference evidence="2 3" key="1">
    <citation type="submission" date="2021-01" db="EMBL/GenBank/DDBJ databases">
        <title>Aequorivita sp. strain KX20305, a bacterium isolated from the sediment collected at a cold seep field in South China Sea.</title>
        <authorList>
            <person name="Zhang H."/>
            <person name="Li C."/>
        </authorList>
    </citation>
    <scope>NUCLEOTIDE SEQUENCE [LARGE SCALE GENOMIC DNA]</scope>
    <source>
        <strain evidence="2 3">KX20305</strain>
    </source>
</reference>
<keyword evidence="1" id="KW-0732">Signal</keyword>
<keyword evidence="3" id="KW-1185">Reference proteome</keyword>
<proteinExistence type="predicted"/>
<dbReference type="PROSITE" id="PS51257">
    <property type="entry name" value="PROKAR_LIPOPROTEIN"/>
    <property type="match status" value="1"/>
</dbReference>
<evidence type="ECO:0000313" key="2">
    <source>
        <dbReference type="EMBL" id="QQX76514.1"/>
    </source>
</evidence>
<dbReference type="RefSeq" id="WP_202336318.1">
    <property type="nucleotide sequence ID" value="NZ_CP068439.1"/>
</dbReference>
<gene>
    <name evidence="2" type="ORF">JK629_14495</name>
</gene>
<dbReference type="EMBL" id="CP068439">
    <property type="protein sequence ID" value="QQX76514.1"/>
    <property type="molecule type" value="Genomic_DNA"/>
</dbReference>
<feature type="chain" id="PRO_5045973075" evidence="1">
    <location>
        <begin position="19"/>
        <end position="196"/>
    </location>
</feature>
<organism evidence="2 3">
    <name type="scientific">Aequorivita iocasae</name>
    <dbReference type="NCBI Taxonomy" id="2803865"/>
    <lineage>
        <taxon>Bacteria</taxon>
        <taxon>Pseudomonadati</taxon>
        <taxon>Bacteroidota</taxon>
        <taxon>Flavobacteriia</taxon>
        <taxon>Flavobacteriales</taxon>
        <taxon>Flavobacteriaceae</taxon>
        <taxon>Aequorivita</taxon>
    </lineage>
</organism>
<name>A0ABX7DQZ4_9FLAO</name>
<dbReference type="Proteomes" id="UP000629420">
    <property type="component" value="Chromosome"/>
</dbReference>
<sequence>MKGNRIILIIFALSFLMACESGNGSSTTAFSQKLFEYENQGWKSQRITQFADGIHYRATEVPNEYYLLKSEGKNNLHLLDSLSRNFERERIIEFEFEEINEEDLLKEEFTRMNYDESVTYMASRIQGDFIAVTSGNDTIACSGVQFERHFKVSPFKRILIYFNNIDPSENLQLIYRDRLFDNGIFKFKFNELPFKT</sequence>
<evidence type="ECO:0000256" key="1">
    <source>
        <dbReference type="SAM" id="SignalP"/>
    </source>
</evidence>
<evidence type="ECO:0000313" key="3">
    <source>
        <dbReference type="Proteomes" id="UP000629420"/>
    </source>
</evidence>
<feature type="signal peptide" evidence="1">
    <location>
        <begin position="1"/>
        <end position="18"/>
    </location>
</feature>